<feature type="transmembrane region" description="Helical" evidence="6">
    <location>
        <begin position="247"/>
        <end position="263"/>
    </location>
</feature>
<evidence type="ECO:0000256" key="5">
    <source>
        <dbReference type="ARBA" id="ARBA00023136"/>
    </source>
</evidence>
<dbReference type="InterPro" id="IPR050638">
    <property type="entry name" value="AA-Vitamin_Transporters"/>
</dbReference>
<gene>
    <name evidence="8" type="ORF">DCP75_06580</name>
</gene>
<feature type="transmembrane region" description="Helical" evidence="6">
    <location>
        <begin position="156"/>
        <end position="175"/>
    </location>
</feature>
<dbReference type="Pfam" id="PF00892">
    <property type="entry name" value="EamA"/>
    <property type="match status" value="2"/>
</dbReference>
<evidence type="ECO:0000256" key="6">
    <source>
        <dbReference type="SAM" id="Phobius"/>
    </source>
</evidence>
<comment type="similarity">
    <text evidence="2">Belongs to the EamA transporter family.</text>
</comment>
<dbReference type="AlphaFoldDB" id="A0A3C1KLN9"/>
<feature type="transmembrane region" description="Helical" evidence="6">
    <location>
        <begin position="187"/>
        <end position="208"/>
    </location>
</feature>
<feature type="transmembrane region" description="Helical" evidence="6">
    <location>
        <begin position="214"/>
        <end position="235"/>
    </location>
</feature>
<feature type="transmembrane region" description="Helical" evidence="6">
    <location>
        <begin position="129"/>
        <end position="150"/>
    </location>
</feature>
<keyword evidence="5 6" id="KW-0472">Membrane</keyword>
<sequence length="299" mass="32190">MVTNDRKALYLGLSAVLLWSTAATAFKLALRDLDVFQLVAWSVSASAFALLAIVCWQGRQRQLWSSLRQRPGYYLLLAAINPLLYYLVLLHAYALLPAQQAQSINYTWAITLALLAVPLLGQRLGRRDLLAVALGYSGVVIIATQGQPFAMQFSSLPGVSLALGSTLVWALYWILNTRNQGDPLVSLCLNFLLATPAAWLVCSLFSTLSTGGTSGLLAALYVGLFEMGITFALWSSALRLTSSVARIGNLIFLSPLFSLVFIATVLDEAIHPATLVGLALIIPGVLLQQTGGPKAPREA</sequence>
<dbReference type="Proteomes" id="UP000259273">
    <property type="component" value="Unassembled WGS sequence"/>
</dbReference>
<feature type="transmembrane region" description="Helical" evidence="6">
    <location>
        <begin position="269"/>
        <end position="287"/>
    </location>
</feature>
<dbReference type="GO" id="GO:0016020">
    <property type="term" value="C:membrane"/>
    <property type="evidence" value="ECO:0007669"/>
    <property type="project" value="UniProtKB-SubCell"/>
</dbReference>
<evidence type="ECO:0000256" key="4">
    <source>
        <dbReference type="ARBA" id="ARBA00022989"/>
    </source>
</evidence>
<dbReference type="PANTHER" id="PTHR32322:SF2">
    <property type="entry name" value="EAMA DOMAIN-CONTAINING PROTEIN"/>
    <property type="match status" value="1"/>
</dbReference>
<evidence type="ECO:0000259" key="7">
    <source>
        <dbReference type="Pfam" id="PF00892"/>
    </source>
</evidence>
<dbReference type="EMBL" id="DMND01000093">
    <property type="protein sequence ID" value="HAN27373.1"/>
    <property type="molecule type" value="Genomic_DNA"/>
</dbReference>
<dbReference type="InterPro" id="IPR000620">
    <property type="entry name" value="EamA_dom"/>
</dbReference>
<reference evidence="8 9" key="1">
    <citation type="journal article" date="2018" name="Nat. Biotechnol.">
        <title>A standardized bacterial taxonomy based on genome phylogeny substantially revises the tree of life.</title>
        <authorList>
            <person name="Parks D.H."/>
            <person name="Chuvochina M."/>
            <person name="Waite D.W."/>
            <person name="Rinke C."/>
            <person name="Skarshewski A."/>
            <person name="Chaumeil P.A."/>
            <person name="Hugenholtz P."/>
        </authorList>
    </citation>
    <scope>NUCLEOTIDE SEQUENCE [LARGE SCALE GENOMIC DNA]</scope>
    <source>
        <strain evidence="8">UBA9158</strain>
    </source>
</reference>
<comment type="caution">
    <text evidence="8">The sequence shown here is derived from an EMBL/GenBank/DDBJ whole genome shotgun (WGS) entry which is preliminary data.</text>
</comment>
<dbReference type="PANTHER" id="PTHR32322">
    <property type="entry name" value="INNER MEMBRANE TRANSPORTER"/>
    <property type="match status" value="1"/>
</dbReference>
<evidence type="ECO:0000256" key="2">
    <source>
        <dbReference type="ARBA" id="ARBA00007362"/>
    </source>
</evidence>
<evidence type="ECO:0000313" key="8">
    <source>
        <dbReference type="EMBL" id="HAN27373.1"/>
    </source>
</evidence>
<organism evidence="8 9">
    <name type="scientific">Haliea salexigens</name>
    <dbReference type="NCBI Taxonomy" id="287487"/>
    <lineage>
        <taxon>Bacteria</taxon>
        <taxon>Pseudomonadati</taxon>
        <taxon>Pseudomonadota</taxon>
        <taxon>Gammaproteobacteria</taxon>
        <taxon>Cellvibrionales</taxon>
        <taxon>Halieaceae</taxon>
        <taxon>Haliea</taxon>
    </lineage>
</organism>
<feature type="transmembrane region" description="Helical" evidence="6">
    <location>
        <begin position="106"/>
        <end position="122"/>
    </location>
</feature>
<proteinExistence type="inferred from homology"/>
<keyword evidence="3 6" id="KW-0812">Transmembrane</keyword>
<evidence type="ECO:0000313" key="9">
    <source>
        <dbReference type="Proteomes" id="UP000259273"/>
    </source>
</evidence>
<name>A0A3C1KLN9_9GAMM</name>
<feature type="transmembrane region" description="Helical" evidence="6">
    <location>
        <begin position="74"/>
        <end position="94"/>
    </location>
</feature>
<keyword evidence="4 6" id="KW-1133">Transmembrane helix</keyword>
<dbReference type="InterPro" id="IPR037185">
    <property type="entry name" value="EmrE-like"/>
</dbReference>
<comment type="subcellular location">
    <subcellularLocation>
        <location evidence="1">Membrane</location>
        <topology evidence="1">Multi-pass membrane protein</topology>
    </subcellularLocation>
</comment>
<feature type="domain" description="EamA" evidence="7">
    <location>
        <begin position="7"/>
        <end position="143"/>
    </location>
</feature>
<feature type="domain" description="EamA" evidence="7">
    <location>
        <begin position="157"/>
        <end position="287"/>
    </location>
</feature>
<feature type="transmembrane region" description="Helical" evidence="6">
    <location>
        <begin position="35"/>
        <end position="54"/>
    </location>
</feature>
<evidence type="ECO:0000256" key="3">
    <source>
        <dbReference type="ARBA" id="ARBA00022692"/>
    </source>
</evidence>
<protein>
    <submittedName>
        <fullName evidence="8">EamA family transporter</fullName>
    </submittedName>
</protein>
<evidence type="ECO:0000256" key="1">
    <source>
        <dbReference type="ARBA" id="ARBA00004141"/>
    </source>
</evidence>
<dbReference type="STRING" id="1121937.GCA_000423125_02924"/>
<accession>A0A3C1KLN9</accession>
<dbReference type="SUPFAM" id="SSF103481">
    <property type="entry name" value="Multidrug resistance efflux transporter EmrE"/>
    <property type="match status" value="2"/>
</dbReference>